<comment type="function">
    <text evidence="7 10">Catalyzes the aldol cleavage of 4-hydroxy-4-methyl-2-oxoglutarate (HMG) into 2 molecules of pyruvate. Also contains a secondary oxaloacetate (OAA) decarboxylase activity due to the common pyruvate enolate transition state formed following C-C bond cleavage in the retro-aldol and decarboxylation reactions.</text>
</comment>
<dbReference type="SUPFAM" id="SSF89562">
    <property type="entry name" value="RraA-like"/>
    <property type="match status" value="1"/>
</dbReference>
<evidence type="ECO:0000313" key="12">
    <source>
        <dbReference type="Proteomes" id="UP000432015"/>
    </source>
</evidence>
<evidence type="ECO:0000256" key="7">
    <source>
        <dbReference type="ARBA" id="ARBA00025046"/>
    </source>
</evidence>
<dbReference type="RefSeq" id="WP_156218989.1">
    <property type="nucleotide sequence ID" value="NZ_WOFH01000009.1"/>
</dbReference>
<comment type="cofactor">
    <cofactor evidence="2 10">
        <name>a divalent metal cation</name>
        <dbReference type="ChEBI" id="CHEBI:60240"/>
    </cofactor>
</comment>
<dbReference type="GO" id="GO:0008948">
    <property type="term" value="F:oxaloacetate decarboxylase activity"/>
    <property type="evidence" value="ECO:0007669"/>
    <property type="project" value="UniProtKB-EC"/>
</dbReference>
<evidence type="ECO:0000256" key="9">
    <source>
        <dbReference type="PIRSR" id="PIRSR605493-1"/>
    </source>
</evidence>
<sequence length="159" mass="16692">MDVKTADLIDDFGDELRSCETQFRQYGARPAFAGPVSTVRCRHDNGLVKRRLSTPGNGGVLVVDGAGSLAAALLGDMIGAAAVAHGWAGVLINGAVRDVAELRTLDLGVKALGSNPRKSVKDGAGEEDVPVSFGGVEFRPGDWLYSDEDGVVVANRQLR</sequence>
<name>A0A7K1L623_9ACTN</name>
<proteinExistence type="inferred from homology"/>
<evidence type="ECO:0000313" key="11">
    <source>
        <dbReference type="EMBL" id="MUN39839.1"/>
    </source>
</evidence>
<dbReference type="InterPro" id="IPR036704">
    <property type="entry name" value="RraA/RraA-like_sf"/>
</dbReference>
<keyword evidence="5 9" id="KW-0479">Metal-binding</keyword>
<dbReference type="PANTHER" id="PTHR33254:SF4">
    <property type="entry name" value="4-HYDROXY-4-METHYL-2-OXOGLUTARATE ALDOLASE 3-RELATED"/>
    <property type="match status" value="1"/>
</dbReference>
<evidence type="ECO:0000256" key="2">
    <source>
        <dbReference type="ARBA" id="ARBA00001968"/>
    </source>
</evidence>
<dbReference type="GO" id="GO:0051252">
    <property type="term" value="P:regulation of RNA metabolic process"/>
    <property type="evidence" value="ECO:0007669"/>
    <property type="project" value="InterPro"/>
</dbReference>
<dbReference type="Gene3D" id="3.50.30.40">
    <property type="entry name" value="Ribonuclease E inhibitor RraA/RraA-like"/>
    <property type="match status" value="1"/>
</dbReference>
<dbReference type="EC" id="4.1.1.112" evidence="10"/>
<dbReference type="CDD" id="cd16841">
    <property type="entry name" value="RraA_family"/>
    <property type="match status" value="1"/>
</dbReference>
<evidence type="ECO:0000256" key="4">
    <source>
        <dbReference type="ARBA" id="ARBA00011233"/>
    </source>
</evidence>
<dbReference type="Pfam" id="PF03737">
    <property type="entry name" value="RraA-like"/>
    <property type="match status" value="1"/>
</dbReference>
<protein>
    <recommendedName>
        <fullName evidence="10">4-hydroxy-4-methyl-2-oxoglutarate aldolase</fullName>
        <shortName evidence="10">HMG aldolase</shortName>
        <ecNumber evidence="10">4.1.1.112</ecNumber>
        <ecNumber evidence="10">4.1.3.17</ecNumber>
    </recommendedName>
    <alternativeName>
        <fullName evidence="10">Oxaloacetate decarboxylase</fullName>
    </alternativeName>
</protein>
<comment type="caution">
    <text evidence="11">The sequence shown here is derived from an EMBL/GenBank/DDBJ whole genome shotgun (WGS) entry which is preliminary data.</text>
</comment>
<evidence type="ECO:0000256" key="8">
    <source>
        <dbReference type="ARBA" id="ARBA00047973"/>
    </source>
</evidence>
<dbReference type="InterPro" id="IPR005493">
    <property type="entry name" value="RraA/RraA-like"/>
</dbReference>
<comment type="catalytic activity">
    <reaction evidence="1 10">
        <text>4-hydroxy-4-methyl-2-oxoglutarate = 2 pyruvate</text>
        <dbReference type="Rhea" id="RHEA:22748"/>
        <dbReference type="ChEBI" id="CHEBI:15361"/>
        <dbReference type="ChEBI" id="CHEBI:58276"/>
        <dbReference type="EC" id="4.1.3.17"/>
    </reaction>
</comment>
<evidence type="ECO:0000256" key="1">
    <source>
        <dbReference type="ARBA" id="ARBA00001342"/>
    </source>
</evidence>
<feature type="binding site" evidence="9">
    <location>
        <position position="98"/>
    </location>
    <ligand>
        <name>Mg(2+)</name>
        <dbReference type="ChEBI" id="CHEBI:18420"/>
    </ligand>
</feature>
<organism evidence="11 12">
    <name type="scientific">Actinomadura litoris</name>
    <dbReference type="NCBI Taxonomy" id="2678616"/>
    <lineage>
        <taxon>Bacteria</taxon>
        <taxon>Bacillati</taxon>
        <taxon>Actinomycetota</taxon>
        <taxon>Actinomycetes</taxon>
        <taxon>Streptosporangiales</taxon>
        <taxon>Thermomonosporaceae</taxon>
        <taxon>Actinomadura</taxon>
    </lineage>
</organism>
<comment type="catalytic activity">
    <reaction evidence="8 10">
        <text>oxaloacetate + H(+) = pyruvate + CO2</text>
        <dbReference type="Rhea" id="RHEA:15641"/>
        <dbReference type="ChEBI" id="CHEBI:15361"/>
        <dbReference type="ChEBI" id="CHEBI:15378"/>
        <dbReference type="ChEBI" id="CHEBI:16452"/>
        <dbReference type="ChEBI" id="CHEBI:16526"/>
        <dbReference type="EC" id="4.1.1.112"/>
    </reaction>
</comment>
<feature type="binding site" evidence="9">
    <location>
        <position position="97"/>
    </location>
    <ligand>
        <name>substrate</name>
    </ligand>
</feature>
<comment type="similarity">
    <text evidence="3 10">Belongs to the class II aldolase/RraA-like family.</text>
</comment>
<evidence type="ECO:0000256" key="10">
    <source>
        <dbReference type="RuleBase" id="RU004338"/>
    </source>
</evidence>
<dbReference type="InterPro" id="IPR010203">
    <property type="entry name" value="RraA"/>
</dbReference>
<dbReference type="EC" id="4.1.3.17" evidence="10"/>
<dbReference type="GO" id="GO:0008428">
    <property type="term" value="F:ribonuclease inhibitor activity"/>
    <property type="evidence" value="ECO:0007669"/>
    <property type="project" value="InterPro"/>
</dbReference>
<evidence type="ECO:0000256" key="5">
    <source>
        <dbReference type="ARBA" id="ARBA00022723"/>
    </source>
</evidence>
<keyword evidence="6 10" id="KW-0456">Lyase</keyword>
<evidence type="ECO:0000256" key="3">
    <source>
        <dbReference type="ARBA" id="ARBA00008621"/>
    </source>
</evidence>
<feature type="binding site" evidence="9">
    <location>
        <begin position="75"/>
        <end position="78"/>
    </location>
    <ligand>
        <name>substrate</name>
    </ligand>
</feature>
<evidence type="ECO:0000256" key="6">
    <source>
        <dbReference type="ARBA" id="ARBA00023239"/>
    </source>
</evidence>
<comment type="subunit">
    <text evidence="4 10">Homotrimer.</text>
</comment>
<dbReference type="GO" id="GO:0046872">
    <property type="term" value="F:metal ion binding"/>
    <property type="evidence" value="ECO:0007669"/>
    <property type="project" value="UniProtKB-KW"/>
</dbReference>
<keyword evidence="12" id="KW-1185">Reference proteome</keyword>
<dbReference type="Proteomes" id="UP000432015">
    <property type="component" value="Unassembled WGS sequence"/>
</dbReference>
<dbReference type="PANTHER" id="PTHR33254">
    <property type="entry name" value="4-HYDROXY-4-METHYL-2-OXOGLUTARATE ALDOLASE 3-RELATED"/>
    <property type="match status" value="1"/>
</dbReference>
<dbReference type="EMBL" id="WOFH01000009">
    <property type="protein sequence ID" value="MUN39839.1"/>
    <property type="molecule type" value="Genomic_DNA"/>
</dbReference>
<dbReference type="AlphaFoldDB" id="A0A7K1L623"/>
<dbReference type="NCBIfam" id="TIGR01935">
    <property type="entry name" value="NOT-MenG"/>
    <property type="match status" value="1"/>
</dbReference>
<comment type="cofactor">
    <cofactor evidence="9">
        <name>Mg(2+)</name>
        <dbReference type="ChEBI" id="CHEBI:18420"/>
    </cofactor>
</comment>
<reference evidence="11 12" key="1">
    <citation type="submission" date="2019-11" db="EMBL/GenBank/DDBJ databases">
        <authorList>
            <person name="Cao P."/>
        </authorList>
    </citation>
    <scope>NUCLEOTIDE SEQUENCE [LARGE SCALE GENOMIC DNA]</scope>
    <source>
        <strain evidence="11 12">NEAU-AAG5</strain>
    </source>
</reference>
<gene>
    <name evidence="11" type="primary">rraA</name>
    <name evidence="11" type="ORF">GNZ18_25055</name>
</gene>
<dbReference type="NCBIfam" id="NF006875">
    <property type="entry name" value="PRK09372.1"/>
    <property type="match status" value="1"/>
</dbReference>
<keyword evidence="9" id="KW-0460">Magnesium</keyword>
<dbReference type="GO" id="GO:0047443">
    <property type="term" value="F:4-hydroxy-4-methyl-2-oxoglutarate aldolase activity"/>
    <property type="evidence" value="ECO:0007669"/>
    <property type="project" value="UniProtKB-EC"/>
</dbReference>
<accession>A0A7K1L623</accession>